<dbReference type="OrthoDB" id="3220614at2759"/>
<organism evidence="2 3">
    <name type="scientific">Gymnopilus junonius</name>
    <name type="common">Spectacular rustgill mushroom</name>
    <name type="synonym">Gymnopilus spectabilis subsp. junonius</name>
    <dbReference type="NCBI Taxonomy" id="109634"/>
    <lineage>
        <taxon>Eukaryota</taxon>
        <taxon>Fungi</taxon>
        <taxon>Dikarya</taxon>
        <taxon>Basidiomycota</taxon>
        <taxon>Agaricomycotina</taxon>
        <taxon>Agaricomycetes</taxon>
        <taxon>Agaricomycetidae</taxon>
        <taxon>Agaricales</taxon>
        <taxon>Agaricineae</taxon>
        <taxon>Hymenogastraceae</taxon>
        <taxon>Gymnopilus</taxon>
    </lineage>
</organism>
<evidence type="ECO:0000256" key="1">
    <source>
        <dbReference type="SAM" id="MobiDB-lite"/>
    </source>
</evidence>
<feature type="compositionally biased region" description="Polar residues" evidence="1">
    <location>
        <begin position="13"/>
        <end position="23"/>
    </location>
</feature>
<feature type="region of interest" description="Disordered" evidence="1">
    <location>
        <begin position="1"/>
        <end position="76"/>
    </location>
</feature>
<comment type="caution">
    <text evidence="2">The sequence shown here is derived from an EMBL/GenBank/DDBJ whole genome shotgun (WGS) entry which is preliminary data.</text>
</comment>
<feature type="compositionally biased region" description="Pro residues" evidence="1">
    <location>
        <begin position="342"/>
        <end position="365"/>
    </location>
</feature>
<dbReference type="InterPro" id="IPR046521">
    <property type="entry name" value="DUF6698"/>
</dbReference>
<dbReference type="Pfam" id="PF20414">
    <property type="entry name" value="DUF6698"/>
    <property type="match status" value="1"/>
</dbReference>
<keyword evidence="3" id="KW-1185">Reference proteome</keyword>
<feature type="compositionally biased region" description="Low complexity" evidence="1">
    <location>
        <begin position="1"/>
        <end position="12"/>
    </location>
</feature>
<evidence type="ECO:0000313" key="3">
    <source>
        <dbReference type="Proteomes" id="UP000724874"/>
    </source>
</evidence>
<feature type="region of interest" description="Disordered" evidence="1">
    <location>
        <begin position="301"/>
        <end position="370"/>
    </location>
</feature>
<evidence type="ECO:0000313" key="2">
    <source>
        <dbReference type="EMBL" id="KAF8906943.1"/>
    </source>
</evidence>
<name>A0A9P5TQL2_GYMJU</name>
<sequence>MPSSAPPSSSRPHNLSSAPQVDISSSSSDSGTGSSSDSESNQPKTVAELWKRKHGPTKKSQGYTKQKRPKKVEKEEEVIDKFSPYHKFAAWHIWSQNAFASFYNVLDYGVRYENNKFGKLTTEKWMNDAARGAHGNDIKGLLTKGLIYVGHDLPGGKLEPPIDPEDNKDKVHGHNHIALSRLLCPVRFHQKVLQGSIKCNDEDFLMMLYPQPNSYDPDDIEADLLQNLTLVHETLDWWNYQALGIIPEKSDDESNTPLQAMTLQCLCEQCATKAAAAGAEEAAVAAAEAEAAAALEAGAPGINAEEGPSHAEAGVNERHSGTPFSLDEASDTKNARAHVPASSPPFATPPHTSSPPAPSSPPHQPFSPLCATNVSLDRPLANWEKLIWKMASPMASVLNNLTQLPLSAAPNVGNQTINNPYPAVPQVLPHEVTMTENQPQYVTDLTRMFGVLTENQVSPSPSSPAFHPSQEW</sequence>
<dbReference type="AlphaFoldDB" id="A0A9P5TQL2"/>
<dbReference type="Proteomes" id="UP000724874">
    <property type="component" value="Unassembled WGS sequence"/>
</dbReference>
<dbReference type="EMBL" id="JADNYJ010000016">
    <property type="protein sequence ID" value="KAF8906943.1"/>
    <property type="molecule type" value="Genomic_DNA"/>
</dbReference>
<protein>
    <submittedName>
        <fullName evidence="2">Uncharacterized protein</fullName>
    </submittedName>
</protein>
<accession>A0A9P5TQL2</accession>
<feature type="compositionally biased region" description="Low complexity" evidence="1">
    <location>
        <begin position="24"/>
        <end position="40"/>
    </location>
</feature>
<reference evidence="2" key="1">
    <citation type="submission" date="2020-11" db="EMBL/GenBank/DDBJ databases">
        <authorList>
            <consortium name="DOE Joint Genome Institute"/>
            <person name="Ahrendt S."/>
            <person name="Riley R."/>
            <person name="Andreopoulos W."/>
            <person name="LaButti K."/>
            <person name="Pangilinan J."/>
            <person name="Ruiz-duenas F.J."/>
            <person name="Barrasa J.M."/>
            <person name="Sanchez-Garcia M."/>
            <person name="Camarero S."/>
            <person name="Miyauchi S."/>
            <person name="Serrano A."/>
            <person name="Linde D."/>
            <person name="Babiker R."/>
            <person name="Drula E."/>
            <person name="Ayuso-Fernandez I."/>
            <person name="Pacheco R."/>
            <person name="Padilla G."/>
            <person name="Ferreira P."/>
            <person name="Barriuso J."/>
            <person name="Kellner H."/>
            <person name="Castanera R."/>
            <person name="Alfaro M."/>
            <person name="Ramirez L."/>
            <person name="Pisabarro A.G."/>
            <person name="Kuo A."/>
            <person name="Tritt A."/>
            <person name="Lipzen A."/>
            <person name="He G."/>
            <person name="Yan M."/>
            <person name="Ng V."/>
            <person name="Cullen D."/>
            <person name="Martin F."/>
            <person name="Rosso M.-N."/>
            <person name="Henrissat B."/>
            <person name="Hibbett D."/>
            <person name="Martinez A.T."/>
            <person name="Grigoriev I.V."/>
        </authorList>
    </citation>
    <scope>NUCLEOTIDE SEQUENCE</scope>
    <source>
        <strain evidence="2">AH 44721</strain>
    </source>
</reference>
<gene>
    <name evidence="2" type="ORF">CPB84DRAFT_1844077</name>
</gene>
<proteinExistence type="predicted"/>